<sequence length="102" mass="11879">MVACWWLWRNPGYGFDAYVLGFDADGVLIVSDSGVADFDRGRTVSRLVVMQAADGRRYFSYRRDQMLADNRFAKIWIGWHWAANDGHRHMIKVMFNPFRSVS</sequence>
<dbReference type="KEGG" id="aak:AA2016_6253"/>
<dbReference type="InterPro" id="IPR055762">
    <property type="entry name" value="DUF7338"/>
</dbReference>
<evidence type="ECO:0000313" key="1">
    <source>
        <dbReference type="EMBL" id="AMS45153.1"/>
    </source>
</evidence>
<name>A0AAC8YVC6_AMIAI</name>
<gene>
    <name evidence="1" type="ORF">AA2016_6253</name>
</gene>
<organism evidence="1 2">
    <name type="scientific">Aminobacter aminovorans</name>
    <name type="common">Chelatobacter heintzii</name>
    <dbReference type="NCBI Taxonomy" id="83263"/>
    <lineage>
        <taxon>Bacteria</taxon>
        <taxon>Pseudomonadati</taxon>
        <taxon>Pseudomonadota</taxon>
        <taxon>Alphaproteobacteria</taxon>
        <taxon>Hyphomicrobiales</taxon>
        <taxon>Phyllobacteriaceae</taxon>
        <taxon>Aminobacter</taxon>
    </lineage>
</organism>
<proteinExistence type="predicted"/>
<reference evidence="1 2" key="1">
    <citation type="submission" date="2016-03" db="EMBL/GenBank/DDBJ databases">
        <title>Complete genome of Aminobacter aminovorans KCTC 2477.</title>
        <authorList>
            <person name="Kim K.M."/>
        </authorList>
    </citation>
    <scope>NUCLEOTIDE SEQUENCE [LARGE SCALE GENOMIC DNA]</scope>
    <source>
        <strain evidence="1 2">KCTC 2477</strain>
        <plasmid evidence="1 2">pAA02</plasmid>
    </source>
</reference>
<accession>A0AAC8YVC6</accession>
<dbReference type="Pfam" id="PF24027">
    <property type="entry name" value="DUF7338"/>
    <property type="match status" value="1"/>
</dbReference>
<protein>
    <submittedName>
        <fullName evidence="1">Uncharacterized protein</fullName>
    </submittedName>
</protein>
<dbReference type="RefSeq" id="WP_430732239.1">
    <property type="nucleotide sequence ID" value="NZ_CP015007.1"/>
</dbReference>
<dbReference type="AlphaFoldDB" id="A0AAC8YVC6"/>
<geneLocation type="plasmid" evidence="1 2">
    <name>pAA02</name>
</geneLocation>
<keyword evidence="1" id="KW-0614">Plasmid</keyword>
<dbReference type="Proteomes" id="UP000075755">
    <property type="component" value="Plasmid pAA02"/>
</dbReference>
<evidence type="ECO:0000313" key="2">
    <source>
        <dbReference type="Proteomes" id="UP000075755"/>
    </source>
</evidence>
<dbReference type="EMBL" id="CP015007">
    <property type="protein sequence ID" value="AMS45153.1"/>
    <property type="molecule type" value="Genomic_DNA"/>
</dbReference>